<dbReference type="OrthoDB" id="3403133at2"/>
<proteinExistence type="predicted"/>
<dbReference type="NCBIfam" id="NF033179">
    <property type="entry name" value="TnsA_like_Actin"/>
    <property type="match status" value="1"/>
</dbReference>
<evidence type="ECO:0000313" key="2">
    <source>
        <dbReference type="EMBL" id="CCG02445.1"/>
    </source>
</evidence>
<reference evidence="3" key="3">
    <citation type="submission" date="2012-02" db="EMBL/GenBank/DDBJ databases">
        <authorList>
            <person name="Genoscope - CEA"/>
        </authorList>
    </citation>
    <scope>NUCLEOTIDE SEQUENCE</scope>
    <source>
        <strain evidence="3">DD2</strain>
    </source>
</reference>
<dbReference type="InterPro" id="IPR014833">
    <property type="entry name" value="TnsA_N"/>
</dbReference>
<dbReference type="AlphaFoldDB" id="H6RP98"/>
<gene>
    <name evidence="2" type="ordered locus">BLASA_1516</name>
    <name evidence="3" type="ordered locus">BLASA_1841</name>
</gene>
<dbReference type="InterPro" id="IPR048000">
    <property type="entry name" value="TnsA-like"/>
</dbReference>
<reference evidence="4" key="2">
    <citation type="submission" date="2012-02" db="EMBL/GenBank/DDBJ databases">
        <title>Complete genome sequence of Blastococcus saxobsidens strain DD2.</title>
        <authorList>
            <person name="Genoscope."/>
        </authorList>
    </citation>
    <scope>NUCLEOTIDE SEQUENCE [LARGE SCALE GENOMIC DNA]</scope>
    <source>
        <strain evidence="4">DD2</strain>
    </source>
</reference>
<evidence type="ECO:0000313" key="3">
    <source>
        <dbReference type="EMBL" id="CCG02759.1"/>
    </source>
</evidence>
<feature type="domain" description="TnsA endonuclease N-terminal" evidence="1">
    <location>
        <begin position="91"/>
        <end position="165"/>
    </location>
</feature>
<dbReference type="KEGG" id="bsd:BLASA_1841"/>
<reference evidence="3 4" key="1">
    <citation type="journal article" date="2012" name="J. Bacteriol.">
        <title>Genome Sequence of Blastococcus saxobsidens DD2, a Stone-Inhabiting Bacterium.</title>
        <authorList>
            <person name="Chouaia B."/>
            <person name="Crotti E."/>
            <person name="Brusetti L."/>
            <person name="Daffonchio D."/>
            <person name="Essoussi I."/>
            <person name="Nouioui I."/>
            <person name="Sbissi I."/>
            <person name="Ghodhbane-Gtari F."/>
            <person name="Gtari M."/>
            <person name="Vacherie B."/>
            <person name="Barbe V."/>
            <person name="Medigue C."/>
            <person name="Gury J."/>
            <person name="Pujic P."/>
            <person name="Normand P."/>
        </authorList>
    </citation>
    <scope>NUCLEOTIDE SEQUENCE [LARGE SCALE GENOMIC DNA]</scope>
    <source>
        <strain evidence="3 4">DD2</strain>
    </source>
</reference>
<evidence type="ECO:0000313" key="4">
    <source>
        <dbReference type="Proteomes" id="UP000007517"/>
    </source>
</evidence>
<protein>
    <recommendedName>
        <fullName evidence="1">TnsA endonuclease N-terminal domain-containing protein</fullName>
    </recommendedName>
</protein>
<name>H6RP98_BLASD</name>
<sequence length="253" mass="27981">MTQSPRAAEAADSLRADGFQVGYLTEDGAELRVPLAEAWTVAFEHGTPVRRFVSRKGQRHLSGLWWSSSTGGHVGFESWLERDNLMWLDFDPTVVGIASQPFWLRWTGEAGEQASHAPDFFARRADGSAVVIDCRPVERRKPRDVAKFDATARACALVGWEYRLLGAPEAVETENVRWLAGYRHPRHRLPESVEALRRVFATPTPLMAGAEAAGDPIAVLPVLFHLLWSHELTADVSVPLHPETLVSPAAGTR</sequence>
<dbReference type="HOGENOM" id="CLU_076597_0_0_11"/>
<dbReference type="Proteomes" id="UP000007517">
    <property type="component" value="Chromosome"/>
</dbReference>
<keyword evidence="4" id="KW-1185">Reference proteome</keyword>
<dbReference type="EMBL" id="FO117623">
    <property type="protein sequence ID" value="CCG02759.1"/>
    <property type="molecule type" value="Genomic_DNA"/>
</dbReference>
<dbReference type="STRING" id="1146883.BLASA_1516"/>
<dbReference type="KEGG" id="bsd:BLASA_1516"/>
<organism evidence="3 4">
    <name type="scientific">Blastococcus saxobsidens (strain DD2)</name>
    <dbReference type="NCBI Taxonomy" id="1146883"/>
    <lineage>
        <taxon>Bacteria</taxon>
        <taxon>Bacillati</taxon>
        <taxon>Actinomycetota</taxon>
        <taxon>Actinomycetes</taxon>
        <taxon>Geodermatophilales</taxon>
        <taxon>Geodermatophilaceae</taxon>
        <taxon>Blastococcus</taxon>
    </lineage>
</organism>
<dbReference type="Pfam" id="PF08722">
    <property type="entry name" value="Tn7_TnsA-like_N"/>
    <property type="match status" value="1"/>
</dbReference>
<dbReference type="eggNOG" id="ENOG5032MFF">
    <property type="taxonomic scope" value="Bacteria"/>
</dbReference>
<dbReference type="RefSeq" id="WP_014375339.1">
    <property type="nucleotide sequence ID" value="NC_016943.1"/>
</dbReference>
<evidence type="ECO:0000259" key="1">
    <source>
        <dbReference type="Pfam" id="PF08722"/>
    </source>
</evidence>
<accession>H6RP98</accession>
<dbReference type="EMBL" id="FO117623">
    <property type="protein sequence ID" value="CCG02445.1"/>
    <property type="molecule type" value="Genomic_DNA"/>
</dbReference>